<evidence type="ECO:0000313" key="3">
    <source>
        <dbReference type="Proteomes" id="UP000678679"/>
    </source>
</evidence>
<proteinExistence type="predicted"/>
<dbReference type="EMBL" id="CP076132">
    <property type="protein sequence ID" value="QWG01296.1"/>
    <property type="molecule type" value="Genomic_DNA"/>
</dbReference>
<reference evidence="2 3" key="1">
    <citation type="submission" date="2021-05" db="EMBL/GenBank/DDBJ databases">
        <title>Comparative genomic studies on the polysaccharide-degrading batcterial strains of the Flammeovirga genus.</title>
        <authorList>
            <person name="Zewei F."/>
            <person name="Zheng Z."/>
            <person name="Yu L."/>
            <person name="Ruyue G."/>
            <person name="Yanhong M."/>
            <person name="Yuanyuan C."/>
            <person name="Jingyan G."/>
            <person name="Wenjun H."/>
        </authorList>
    </citation>
    <scope>NUCLEOTIDE SEQUENCE [LARGE SCALE GENOMIC DNA]</scope>
    <source>
        <strain evidence="2 3">NBRC:100898</strain>
    </source>
</reference>
<keyword evidence="3" id="KW-1185">Reference proteome</keyword>
<dbReference type="InterPro" id="IPR026444">
    <property type="entry name" value="Secre_tail"/>
</dbReference>
<dbReference type="KEGG" id="fya:KMW28_16760"/>
<accession>A0AAX1N1S7</accession>
<dbReference type="RefSeq" id="WP_169662803.1">
    <property type="nucleotide sequence ID" value="NZ_CP076132.1"/>
</dbReference>
<dbReference type="Pfam" id="PF18962">
    <property type="entry name" value="Por_Secre_tail"/>
    <property type="match status" value="1"/>
</dbReference>
<organism evidence="2 3">
    <name type="scientific">Flammeovirga yaeyamensis</name>
    <dbReference type="NCBI Taxonomy" id="367791"/>
    <lineage>
        <taxon>Bacteria</taxon>
        <taxon>Pseudomonadati</taxon>
        <taxon>Bacteroidota</taxon>
        <taxon>Cytophagia</taxon>
        <taxon>Cytophagales</taxon>
        <taxon>Flammeovirgaceae</taxon>
        <taxon>Flammeovirga</taxon>
    </lineage>
</organism>
<dbReference type="Gene3D" id="2.60.120.260">
    <property type="entry name" value="Galactose-binding domain-like"/>
    <property type="match status" value="1"/>
</dbReference>
<sequence length="374" mass="40514">MKTFLLLVTLFICSNKYIYAGIVPISSTINTNTTIGQSDVGIHKSTGAVTIDNTALNNPIFNIKLDYTYDSGDPSNSNYVVIAGDLIIHEDSELNIEQGVLVIVEGDVQVNGDVSFKNQGYFVVMGSVTGSGTVDTGSGGIATPAYIGGSIGPGINVIGDGTSDTPLNITEPDVRSILDYEVSGWETDLPVELISFSANSIHNTTILKWSTATEINASHFSIEKSHDKTNWENIGEVEASGNSTTIKEYQFIDYNPKQTATYYRLVQVDFDGQTEIFGPLLINSSSSTSTMNAHVFPNPGGNKLNLQLNNIKLSSSLEIVILDKLGKVVYKEIIQPTDQSLLINLKEKGNLHNGNYFLIISSASESITNRFVIH</sequence>
<name>A0AAX1N1S7_9BACT</name>
<gene>
    <name evidence="2" type="ORF">KMW28_16760</name>
</gene>
<feature type="domain" description="Secretion system C-terminal sorting" evidence="1">
    <location>
        <begin position="295"/>
        <end position="373"/>
    </location>
</feature>
<dbReference type="AlphaFoldDB" id="A0AAX1N1S7"/>
<evidence type="ECO:0000313" key="2">
    <source>
        <dbReference type="EMBL" id="QWG01296.1"/>
    </source>
</evidence>
<evidence type="ECO:0000259" key="1">
    <source>
        <dbReference type="Pfam" id="PF18962"/>
    </source>
</evidence>
<dbReference type="NCBIfam" id="TIGR04183">
    <property type="entry name" value="Por_Secre_tail"/>
    <property type="match status" value="1"/>
</dbReference>
<dbReference type="Proteomes" id="UP000678679">
    <property type="component" value="Chromosome 1"/>
</dbReference>
<protein>
    <submittedName>
        <fullName evidence="2">T9SS type A sorting domain-containing protein</fullName>
    </submittedName>
</protein>